<dbReference type="Proteomes" id="UP001631969">
    <property type="component" value="Unassembled WGS sequence"/>
</dbReference>
<dbReference type="EMBL" id="JBJURJ010000011">
    <property type="protein sequence ID" value="MFM9330134.1"/>
    <property type="molecule type" value="Genomic_DNA"/>
</dbReference>
<reference evidence="1" key="1">
    <citation type="submission" date="2024-12" db="EMBL/GenBank/DDBJ databases">
        <authorList>
            <person name="Wu N."/>
        </authorList>
    </citation>
    <scope>NUCLEOTIDE SEQUENCE</scope>
    <source>
        <strain evidence="1">P15</strain>
    </source>
</reference>
<evidence type="ECO:0000313" key="2">
    <source>
        <dbReference type="Proteomes" id="UP001631969"/>
    </source>
</evidence>
<accession>A0ACC7P3G6</accession>
<evidence type="ECO:0000313" key="1">
    <source>
        <dbReference type="EMBL" id="MFM9330134.1"/>
    </source>
</evidence>
<organism evidence="1 2">
    <name type="scientific">Paenibacillus mesotrionivorans</name>
    <dbReference type="NCBI Taxonomy" id="3160968"/>
    <lineage>
        <taxon>Bacteria</taxon>
        <taxon>Bacillati</taxon>
        <taxon>Bacillota</taxon>
        <taxon>Bacilli</taxon>
        <taxon>Bacillales</taxon>
        <taxon>Paenibacillaceae</taxon>
        <taxon>Paenibacillus</taxon>
    </lineage>
</organism>
<proteinExistence type="predicted"/>
<gene>
    <name evidence="1" type="ORF">ACI1P1_17685</name>
</gene>
<sequence length="450" mass="50770">MYRLLIADDEPLEREGLEWIIGKSMPGRFTVTHAENGRGAIELAAEERPHIIFMDVNMPGIQGLEALREIRSFLPEAKLVMVTAYDYFSYAKEALSLGVKEYIVKPASQEEIVLLLQRLTEELDREKQKRAAELLLQDRVSQLLPLAESELAMSLMLRSRPEGPGSPSPDWLDFPLDRGLAVVAAMPAVPEAAERRLYDAFRRMAAGFGQGITSSPVDHHLAMFLRMPPEGQEADWMIGVRRFGEQLREYALTRLELSVSLGIGTLQEGAAGWHRSYYEAVFASGAAQPGGPAVFFADLKSEERLLYEEEPQGEASRREDRSYVLAAMARIRQEREEETATLMDKAKAFIRAHYTEELSLEKAADHVHLNAYYFSKIFKQQTGETFIDYLTSLRIGRAKELMAQGGYSQKEICYLAGYNDPNYFSRVFKKVTGLTPTEYRDSRSGEAEDG</sequence>
<comment type="caution">
    <text evidence="1">The sequence shown here is derived from an EMBL/GenBank/DDBJ whole genome shotgun (WGS) entry which is preliminary data.</text>
</comment>
<name>A0ACC7P3G6_9BACL</name>
<protein>
    <submittedName>
        <fullName evidence="1">Response regulator</fullName>
    </submittedName>
</protein>
<keyword evidence="2" id="KW-1185">Reference proteome</keyword>